<dbReference type="EMBL" id="WIWI01000014">
    <property type="protein sequence ID" value="MQT88857.1"/>
    <property type="molecule type" value="Genomic_DNA"/>
</dbReference>
<evidence type="ECO:0000256" key="5">
    <source>
        <dbReference type="ARBA" id="ARBA00022676"/>
    </source>
</evidence>
<dbReference type="PANTHER" id="PTHR32438:SF5">
    <property type="entry name" value="4-ALPHA-GLUCANOTRANSFERASE DPE1, CHLOROPLASTIC_AMYLOPLASTIC"/>
    <property type="match status" value="1"/>
</dbReference>
<dbReference type="GO" id="GO:0005975">
    <property type="term" value="P:carbohydrate metabolic process"/>
    <property type="evidence" value="ECO:0007669"/>
    <property type="project" value="InterPro"/>
</dbReference>
<evidence type="ECO:0000256" key="9">
    <source>
        <dbReference type="ARBA" id="ARBA00031501"/>
    </source>
</evidence>
<proteinExistence type="inferred from homology"/>
<evidence type="ECO:0000256" key="6">
    <source>
        <dbReference type="ARBA" id="ARBA00022679"/>
    </source>
</evidence>
<dbReference type="Proteomes" id="UP000489190">
    <property type="component" value="Unassembled WGS sequence"/>
</dbReference>
<protein>
    <recommendedName>
        <fullName evidence="4 10">4-alpha-glucanotransferase</fullName>
        <ecNumber evidence="3 10">2.4.1.25</ecNumber>
    </recommendedName>
    <alternativeName>
        <fullName evidence="8 10">Amylomaltase</fullName>
    </alternativeName>
    <alternativeName>
        <fullName evidence="9 10">Disproportionating enzyme</fullName>
    </alternativeName>
</protein>
<dbReference type="Proteomes" id="UP000441404">
    <property type="component" value="Unassembled WGS sequence"/>
</dbReference>
<dbReference type="RefSeq" id="WP_153327435.1">
    <property type="nucleotide sequence ID" value="NZ_WIWI01000014.1"/>
</dbReference>
<evidence type="ECO:0000256" key="7">
    <source>
        <dbReference type="ARBA" id="ARBA00023277"/>
    </source>
</evidence>
<evidence type="ECO:0000256" key="8">
    <source>
        <dbReference type="ARBA" id="ARBA00031423"/>
    </source>
</evidence>
<dbReference type="AlphaFoldDB" id="A0A6A7YG86"/>
<dbReference type="NCBIfam" id="TIGR00217">
    <property type="entry name" value="malQ"/>
    <property type="match status" value="1"/>
</dbReference>
<evidence type="ECO:0000313" key="14">
    <source>
        <dbReference type="Proteomes" id="UP000489190"/>
    </source>
</evidence>
<evidence type="ECO:0000256" key="1">
    <source>
        <dbReference type="ARBA" id="ARBA00000439"/>
    </source>
</evidence>
<evidence type="ECO:0000256" key="2">
    <source>
        <dbReference type="ARBA" id="ARBA00005684"/>
    </source>
</evidence>
<dbReference type="EC" id="2.4.1.25" evidence="3 10"/>
<evidence type="ECO:0000256" key="3">
    <source>
        <dbReference type="ARBA" id="ARBA00012560"/>
    </source>
</evidence>
<comment type="similarity">
    <text evidence="2 10">Belongs to the disproportionating enzyme family.</text>
</comment>
<dbReference type="SUPFAM" id="SSF51445">
    <property type="entry name" value="(Trans)glycosidases"/>
    <property type="match status" value="1"/>
</dbReference>
<dbReference type="Pfam" id="PF02446">
    <property type="entry name" value="Glyco_hydro_77"/>
    <property type="match status" value="1"/>
</dbReference>
<dbReference type="EMBL" id="WIWJ01000010">
    <property type="protein sequence ID" value="MQT46594.1"/>
    <property type="molecule type" value="Genomic_DNA"/>
</dbReference>
<evidence type="ECO:0000313" key="11">
    <source>
        <dbReference type="EMBL" id="MQT46594.1"/>
    </source>
</evidence>
<evidence type="ECO:0000313" key="13">
    <source>
        <dbReference type="Proteomes" id="UP000441404"/>
    </source>
</evidence>
<comment type="catalytic activity">
    <reaction evidence="1 10">
        <text>Transfers a segment of a (1-&gt;4)-alpha-D-glucan to a new position in an acceptor, which may be glucose or a (1-&gt;4)-alpha-D-glucan.</text>
        <dbReference type="EC" id="2.4.1.25"/>
    </reaction>
</comment>
<keyword evidence="6 10" id="KW-0808">Transferase</keyword>
<sequence>MSEAQLEILAGRAGLAVDWIDANGQPQRVTQPVLEAILAGLGLPADSPEAIETSLLNLQLEQQNKRLPPLLTADVGKALDLSRYFHAHSHCTVYLENGGSLPIQLDADAMLPGMIPVGYHRVQVEEQLFTLAVAPAKCFSIADALQQTTPRTWGLSVQLYSLRRAGDGGFGDTRALEVLLQAAGERGADALAISPLHAMFSSAPKHYSPYSPSSRLFLNCLYATPASILGGDAVDRAIEATGLKDELDRLEQLPLIDWPAATHAKQTLLRQLYEDFINEDSPLLSDFQRFRDIGGEALENHCRFEALQAVSAAEQRSLDWRDWPEQLRNPDSPALLRFAEEHQHLITYYAFCQWLIAQTLDRAQATARASGMAIGLIADLAVGADGAGSQAWCRQDELLAQLTVGAPPDLLNRAGQGWGISAFSPEGLKRSGFRAFIEMLRANFAHAGGLRIDHVLGLQRLWVIPLGASPDQGAYLYYPVDDLLRLVALESVRHQAIVLGEDLGTVPEGLREKLSERAILGMRVLLFEQDYGAHFKPILAWPDDALATTSTHDLPTLNGWLQGRDIDWNERLNLIDPVTANDWRRNRQRECEGLDRALRQDPQNFQEETLGNAPTLDASIRFLGHTRAPLVLLPIEDALGLEEQANLPGTVSGHPNWCRRLPADCNTLLDTLDATRRFELLACARLQAHERDR</sequence>
<gene>
    <name evidence="12" type="primary">malQ</name>
    <name evidence="12" type="ORF">GHO39_06850</name>
    <name evidence="11" type="ORF">GHO40_07605</name>
</gene>
<keyword evidence="5 10" id="KW-0328">Glycosyltransferase</keyword>
<comment type="caution">
    <text evidence="12">The sequence shown here is derived from an EMBL/GenBank/DDBJ whole genome shotgun (WGS) entry which is preliminary data.</text>
</comment>
<evidence type="ECO:0000256" key="4">
    <source>
        <dbReference type="ARBA" id="ARBA00020295"/>
    </source>
</evidence>
<evidence type="ECO:0000313" key="12">
    <source>
        <dbReference type="EMBL" id="MQT88857.1"/>
    </source>
</evidence>
<reference evidence="13 14" key="1">
    <citation type="submission" date="2019-10" db="EMBL/GenBank/DDBJ databases">
        <title>Evaluation of single-gene subtyping targets for Pseudomonas.</title>
        <authorList>
            <person name="Reichler S.J."/>
            <person name="Orsi R.H."/>
            <person name="Wiedmann M."/>
            <person name="Martin N.H."/>
            <person name="Murphy S.I."/>
        </authorList>
    </citation>
    <scope>NUCLEOTIDE SEQUENCE [LARGE SCALE GENOMIC DNA]</scope>
    <source>
        <strain evidence="12 14">FSL R10-3254</strain>
        <strain evidence="11 13">FSL R10-3257</strain>
    </source>
</reference>
<dbReference type="InterPro" id="IPR017853">
    <property type="entry name" value="GH"/>
</dbReference>
<evidence type="ECO:0000256" key="10">
    <source>
        <dbReference type="RuleBase" id="RU361207"/>
    </source>
</evidence>
<dbReference type="PANTHER" id="PTHR32438">
    <property type="entry name" value="4-ALPHA-GLUCANOTRANSFERASE DPE1, CHLOROPLASTIC/AMYLOPLASTIC"/>
    <property type="match status" value="1"/>
</dbReference>
<organism evidence="12 14">
    <name type="scientific">Pseudomonas helleri</name>
    <dbReference type="NCBI Taxonomy" id="1608996"/>
    <lineage>
        <taxon>Bacteria</taxon>
        <taxon>Pseudomonadati</taxon>
        <taxon>Pseudomonadota</taxon>
        <taxon>Gammaproteobacteria</taxon>
        <taxon>Pseudomonadales</taxon>
        <taxon>Pseudomonadaceae</taxon>
        <taxon>Pseudomonas</taxon>
    </lineage>
</organism>
<dbReference type="Gene3D" id="3.20.20.80">
    <property type="entry name" value="Glycosidases"/>
    <property type="match status" value="1"/>
</dbReference>
<dbReference type="GO" id="GO:0004134">
    <property type="term" value="F:4-alpha-glucanotransferase activity"/>
    <property type="evidence" value="ECO:0007669"/>
    <property type="project" value="UniProtKB-EC"/>
</dbReference>
<dbReference type="InterPro" id="IPR003385">
    <property type="entry name" value="Glyco_hydro_77"/>
</dbReference>
<keyword evidence="7 10" id="KW-0119">Carbohydrate metabolism</keyword>
<name>A0A6A7YG86_9PSED</name>
<accession>A0A6A7YG86</accession>